<evidence type="ECO:0000313" key="1">
    <source>
        <dbReference type="EMBL" id="OGH69163.1"/>
    </source>
</evidence>
<accession>A0A1F6MCC4</accession>
<dbReference type="Proteomes" id="UP000177953">
    <property type="component" value="Unassembled WGS sequence"/>
</dbReference>
<name>A0A1F6MCC4_9BACT</name>
<organism evidence="1 2">
    <name type="scientific">Candidatus Magasanikbacteria bacterium RIFCSPHIGHO2_01_FULL_47_8</name>
    <dbReference type="NCBI Taxonomy" id="1798673"/>
    <lineage>
        <taxon>Bacteria</taxon>
        <taxon>Candidatus Magasanikiibacteriota</taxon>
    </lineage>
</organism>
<reference evidence="1 2" key="1">
    <citation type="journal article" date="2016" name="Nat. Commun.">
        <title>Thousands of microbial genomes shed light on interconnected biogeochemical processes in an aquifer system.</title>
        <authorList>
            <person name="Anantharaman K."/>
            <person name="Brown C.T."/>
            <person name="Hug L.A."/>
            <person name="Sharon I."/>
            <person name="Castelle C.J."/>
            <person name="Probst A.J."/>
            <person name="Thomas B.C."/>
            <person name="Singh A."/>
            <person name="Wilkins M.J."/>
            <person name="Karaoz U."/>
            <person name="Brodie E.L."/>
            <person name="Williams K.H."/>
            <person name="Hubbard S.S."/>
            <person name="Banfield J.F."/>
        </authorList>
    </citation>
    <scope>NUCLEOTIDE SEQUENCE [LARGE SCALE GENOMIC DNA]</scope>
</reference>
<dbReference type="AlphaFoldDB" id="A0A1F6MCC4"/>
<protein>
    <submittedName>
        <fullName evidence="1">Uncharacterized protein</fullName>
    </submittedName>
</protein>
<dbReference type="EMBL" id="MFPU01000062">
    <property type="protein sequence ID" value="OGH69163.1"/>
    <property type="molecule type" value="Genomic_DNA"/>
</dbReference>
<comment type="caution">
    <text evidence="1">The sequence shown here is derived from an EMBL/GenBank/DDBJ whole genome shotgun (WGS) entry which is preliminary data.</text>
</comment>
<proteinExistence type="predicted"/>
<evidence type="ECO:0000313" key="2">
    <source>
        <dbReference type="Proteomes" id="UP000177953"/>
    </source>
</evidence>
<gene>
    <name evidence="1" type="ORF">A2754_01760</name>
</gene>
<sequence length="130" mass="14603">MRRDPALAGQILAMLTPKTPLDNWQEALKLINRCPICSESYTPEKAKVFAKNETAHLVHITCEKCQSYFVAMILMMGQGLSSVGMVTDLNYEDIRRLNKLPAISTDEAIESYSAIQEERFLHSLIFPGSP</sequence>